<dbReference type="InterPro" id="IPR010071">
    <property type="entry name" value="AA_adenyl_dom"/>
</dbReference>
<dbReference type="InterPro" id="IPR025110">
    <property type="entry name" value="AMP-bd_C"/>
</dbReference>
<dbReference type="InterPro" id="IPR020845">
    <property type="entry name" value="AMP-binding_CS"/>
</dbReference>
<dbReference type="GO" id="GO:0031177">
    <property type="term" value="F:phosphopantetheine binding"/>
    <property type="evidence" value="ECO:0007669"/>
    <property type="project" value="InterPro"/>
</dbReference>
<dbReference type="Gene3D" id="1.10.1200.10">
    <property type="entry name" value="ACP-like"/>
    <property type="match status" value="1"/>
</dbReference>
<evidence type="ECO:0000259" key="5">
    <source>
        <dbReference type="PROSITE" id="PS50075"/>
    </source>
</evidence>
<dbReference type="InterPro" id="IPR001031">
    <property type="entry name" value="Thioesterase"/>
</dbReference>
<dbReference type="InterPro" id="IPR020802">
    <property type="entry name" value="TesA-like"/>
</dbReference>
<dbReference type="Gene3D" id="3.40.50.980">
    <property type="match status" value="4"/>
</dbReference>
<dbReference type="NCBIfam" id="NF003417">
    <property type="entry name" value="PRK04813.1"/>
    <property type="match status" value="2"/>
</dbReference>
<dbReference type="Pfam" id="PF13193">
    <property type="entry name" value="AMP-binding_C"/>
    <property type="match status" value="2"/>
</dbReference>
<dbReference type="InterPro" id="IPR000873">
    <property type="entry name" value="AMP-dep_synth/lig_dom"/>
</dbReference>
<name>A0AA47A8U2_RHORH</name>
<dbReference type="GO" id="GO:0044550">
    <property type="term" value="P:secondary metabolite biosynthetic process"/>
    <property type="evidence" value="ECO:0007669"/>
    <property type="project" value="UniProtKB-ARBA"/>
</dbReference>
<dbReference type="PANTHER" id="PTHR45527:SF1">
    <property type="entry name" value="FATTY ACID SYNTHASE"/>
    <property type="match status" value="1"/>
</dbReference>
<dbReference type="InterPro" id="IPR029058">
    <property type="entry name" value="AB_hydrolase_fold"/>
</dbReference>
<comment type="cofactor">
    <cofactor evidence="1">
        <name>pantetheine 4'-phosphate</name>
        <dbReference type="ChEBI" id="CHEBI:47942"/>
    </cofactor>
</comment>
<dbReference type="Gene3D" id="2.30.38.10">
    <property type="entry name" value="Luciferase, Domain 3"/>
    <property type="match status" value="2"/>
</dbReference>
<evidence type="ECO:0000313" key="6">
    <source>
        <dbReference type="EMBL" id="UZF43851.1"/>
    </source>
</evidence>
<feature type="region of interest" description="Disordered" evidence="4">
    <location>
        <begin position="1"/>
        <end position="34"/>
    </location>
</feature>
<dbReference type="FunFam" id="3.40.50.980:FF:000001">
    <property type="entry name" value="Non-ribosomal peptide synthetase"/>
    <property type="match status" value="2"/>
</dbReference>
<dbReference type="EMBL" id="CP083974">
    <property type="protein sequence ID" value="UZF43851.1"/>
    <property type="molecule type" value="Genomic_DNA"/>
</dbReference>
<gene>
    <name evidence="6" type="ORF">KUM34_018470</name>
</gene>
<dbReference type="GO" id="GO:0043041">
    <property type="term" value="P:amino acid activation for nonribosomal peptide biosynthetic process"/>
    <property type="evidence" value="ECO:0007669"/>
    <property type="project" value="TreeGrafter"/>
</dbReference>
<feature type="domain" description="Carrier" evidence="5">
    <location>
        <begin position="537"/>
        <end position="612"/>
    </location>
</feature>
<dbReference type="NCBIfam" id="TIGR01733">
    <property type="entry name" value="AA-adenyl-dom"/>
    <property type="match status" value="2"/>
</dbReference>
<dbReference type="GO" id="GO:0072330">
    <property type="term" value="P:monocarboxylic acid biosynthetic process"/>
    <property type="evidence" value="ECO:0007669"/>
    <property type="project" value="UniProtKB-ARBA"/>
</dbReference>
<keyword evidence="2" id="KW-0596">Phosphopantetheine</keyword>
<keyword evidence="3" id="KW-0597">Phosphoprotein</keyword>
<evidence type="ECO:0000313" key="7">
    <source>
        <dbReference type="Proteomes" id="UP001162740"/>
    </source>
</evidence>
<dbReference type="PROSITE" id="PS00012">
    <property type="entry name" value="PHOSPHOPANTETHEINE"/>
    <property type="match status" value="1"/>
</dbReference>
<dbReference type="Proteomes" id="UP001162740">
    <property type="component" value="Chromosome"/>
</dbReference>
<dbReference type="Gene3D" id="3.40.50.1820">
    <property type="entry name" value="alpha/beta hydrolase"/>
    <property type="match status" value="1"/>
</dbReference>
<dbReference type="InterPro" id="IPR036736">
    <property type="entry name" value="ACP-like_sf"/>
</dbReference>
<protein>
    <submittedName>
        <fullName evidence="6">Amino acid adenylation domain-containing protein</fullName>
    </submittedName>
</protein>
<organism evidence="6 7">
    <name type="scientific">Rhodococcus rhodochrous</name>
    <dbReference type="NCBI Taxonomy" id="1829"/>
    <lineage>
        <taxon>Bacteria</taxon>
        <taxon>Bacillati</taxon>
        <taxon>Actinomycetota</taxon>
        <taxon>Actinomycetes</taxon>
        <taxon>Mycobacteriales</taxon>
        <taxon>Nocardiaceae</taxon>
        <taxon>Rhodococcus</taxon>
    </lineage>
</organism>
<dbReference type="Gene3D" id="3.30.559.30">
    <property type="entry name" value="Nonribosomal peptide synthetase, condensation domain"/>
    <property type="match status" value="1"/>
</dbReference>
<dbReference type="SUPFAM" id="SSF56801">
    <property type="entry name" value="Acetyl-CoA synthetase-like"/>
    <property type="match status" value="2"/>
</dbReference>
<dbReference type="SUPFAM" id="SSF53474">
    <property type="entry name" value="alpha/beta-Hydrolases"/>
    <property type="match status" value="1"/>
</dbReference>
<evidence type="ECO:0000256" key="1">
    <source>
        <dbReference type="ARBA" id="ARBA00001957"/>
    </source>
</evidence>
<dbReference type="SUPFAM" id="SSF52777">
    <property type="entry name" value="CoA-dependent acyltransferases"/>
    <property type="match status" value="2"/>
</dbReference>
<dbReference type="InterPro" id="IPR023213">
    <property type="entry name" value="CAT-like_dom_sf"/>
</dbReference>
<dbReference type="InterPro" id="IPR020806">
    <property type="entry name" value="PKS_PP-bd"/>
</dbReference>
<dbReference type="InterPro" id="IPR045851">
    <property type="entry name" value="AMP-bd_C_sf"/>
</dbReference>
<dbReference type="Pfam" id="PF00975">
    <property type="entry name" value="Thioesterase"/>
    <property type="match status" value="1"/>
</dbReference>
<dbReference type="InterPro" id="IPR009081">
    <property type="entry name" value="PP-bd_ACP"/>
</dbReference>
<dbReference type="GO" id="GO:0003824">
    <property type="term" value="F:catalytic activity"/>
    <property type="evidence" value="ECO:0007669"/>
    <property type="project" value="InterPro"/>
</dbReference>
<dbReference type="Pfam" id="PF00550">
    <property type="entry name" value="PP-binding"/>
    <property type="match status" value="2"/>
</dbReference>
<dbReference type="Gene3D" id="3.30.559.10">
    <property type="entry name" value="Chloramphenicol acetyltransferase-like domain"/>
    <property type="match status" value="1"/>
</dbReference>
<accession>A0AA47A8U2</accession>
<dbReference type="InterPro" id="IPR001242">
    <property type="entry name" value="Condensation_dom"/>
</dbReference>
<dbReference type="SMART" id="SM00823">
    <property type="entry name" value="PKS_PP"/>
    <property type="match status" value="2"/>
</dbReference>
<dbReference type="PROSITE" id="PS50075">
    <property type="entry name" value="CARRIER"/>
    <property type="match status" value="2"/>
</dbReference>
<dbReference type="SMART" id="SM00824">
    <property type="entry name" value="PKS_TE"/>
    <property type="match status" value="1"/>
</dbReference>
<dbReference type="CDD" id="cd05930">
    <property type="entry name" value="A_NRPS"/>
    <property type="match status" value="1"/>
</dbReference>
<dbReference type="Pfam" id="PF00668">
    <property type="entry name" value="Condensation"/>
    <property type="match status" value="1"/>
</dbReference>
<dbReference type="FunFam" id="1.10.1200.10:FF:000016">
    <property type="entry name" value="Non-ribosomal peptide synthase"/>
    <property type="match status" value="1"/>
</dbReference>
<dbReference type="Pfam" id="PF00501">
    <property type="entry name" value="AMP-binding"/>
    <property type="match status" value="2"/>
</dbReference>
<dbReference type="FunFam" id="2.30.38.10:FF:000001">
    <property type="entry name" value="Non-ribosomal peptide synthetase PvdI"/>
    <property type="match status" value="1"/>
</dbReference>
<dbReference type="GO" id="GO:0008610">
    <property type="term" value="P:lipid biosynthetic process"/>
    <property type="evidence" value="ECO:0007669"/>
    <property type="project" value="UniProtKB-ARBA"/>
</dbReference>
<feature type="domain" description="Carrier" evidence="5">
    <location>
        <begin position="1597"/>
        <end position="1673"/>
    </location>
</feature>
<sequence>MTTNAMDFDSAHSDEGSVPGIRTSGRPRRLRRSAPTASLPHLLAIAVERNPDGIAVVSETGTLTYRELDAASSRLARLLISRGIGPEDRVAPFLTRSLESVLATWAVAKTGAAFVPVDPTYPADRIAYMLDDSGVGLVLTTEEHAGALPGEVPALVLDSTEVRAESAGMSPEPVFFDEQLGVVRAENAAYVIYTSGSTGRPKGVVVTHSGLAGFCAEQVERYGLSPQSRTLHFASPSFDASVLELLLAVGASSTMVVAPLSVFGGAEFADLVRKHAVTHAFVTPAALASVDPAGLDALGTVVVGGEACPPELVTRWAPGRRFHNAYGPTETTVVSNISEPLTPGDRVTIGPPIGNATEAVLDSRLHPVPVGVAGELYIAGPAVARGYLGRPGLTAARFVAAPGGARMYRTGDVVRGPETPSSGIVYVGRNDFQVKVRGFRIELGEIDAALASHPEVDFALTVGRETPAGETQLVSYVHGTDGPLDPGSLVEHVAGMLPTYMVPAAVVPLDRIPLTPAGKVDRAALPQVEATVTEFRAPVTASEKAVADVFADVLGVDRVGLDDDFFDLGGNSLLATSVAGRIRARLGVTVRAAVLFDEPTVAALARHLDAAGSDRAVPLVAGPRPAHLPLSYAQQRMWFLNRLDPESALYNIPLAVRLTGDLDVDAMRAAFTDLVERHETLRTVYPEIDGVGEQRILEPGAHSVDVPVEQVPAGELPEHLARVAGRGFDVTAEIPVRAHLFATAPDEHVLVLVLHHIAGDGTSLAPLVRDLVTAYTARIGGHAPDWAPLPVQYADYTLWQREVLGTDDDPESVAGRQLAYWTDALAGVPEHLDLATDHVRPAIHGAGGGAVRVELEDDVHEAITGLARRAGTTPFMVVHAALAALLARLSNTHDVVIGTPVAGRSAPELDGVVGMFVNMLALRTEVDLGGTFADLLEQARTVDIEAFDHADIPFERLVEVLDPVRSPSRHPLFQVGLSYHNFTIDALELPGLRVEALDASSSSVRFDLHVTIVDKGIDGGPGGFDIEFGYATDLFEEASIRRMVDHYLRILRSVAEDADVVVGDIDLHEPDQLAAMLEAWEAEQIAVGPGRTLADLFDDQARATPTACALVDANGELTYGDFAGRVRRLARMLIEHGVGPETVVALPIRRSIDLVVAMYAVVEAGGAYLPLDPDHPRERIEYILGSADPACVLTTSRDRLDLPGDRPIIEVDTVDLAAYSGKEIRNADRLAPLRASNAAYVIYTSGSTGRPKGVVVSHGAIVNQLVWKRKEYHLGVGDAVLLKTAATFDLSVWEFWSSLTSGAKLVVAAPDGHRDPAYLNDLIRREHVTTLHVVPSMLDALLDDADGELPESLRRVLAIGEVLPVDTAERTLERSHTDLVNLYGPTEAAVSVTAHRVTETGESSVPIGGPIPNTQVFVLDERLHPVPPGVAGELYLAGTQLARGYSGRPELTAERFVANPFGDSGTRLYRTGDLVRWRFDDDQLSGTLEYLDRADFQVKVRGFRIELGEIESALRALPQIRDAVVTVQHGERIVAFVVPTGGAPDITAIRGALARSLPSYMVPQGFVTLDALPLNVNGKVDRKALPEAEVVTAPYRAPRTGTEETVASVYAEVLGSDDPVGLDDDFFGIGGNSLSAVKVAARLRDRLDAHVELPWLFLHPGVEELAACIDSHSTSETGTLGGAGLDALLPLRSGGDGAPVFCIHPVTGLAWGFAGLVPYLGDRPVYGLQSPALGEAADLPGDIDAWADEYVRLIRQAHPHGPYHLVGWSMGGILAHAVAVRLRRAGEQVPTLAILDAYPETGAARAEAVHTEAQPTAVAAPTVATVLGIPVEGPAAEIPLTDLTAESAQQVVQALPAPFDSLSPERITRIVEGVRHSYAVLAAHRPEVYDGDLTVFVAETDRPSSSTEAWYPYVNGLVTTREVPVSHWDMATRKAWAVIGPAIGRRLERR</sequence>
<evidence type="ECO:0000256" key="2">
    <source>
        <dbReference type="ARBA" id="ARBA00022450"/>
    </source>
</evidence>
<dbReference type="PROSITE" id="PS00455">
    <property type="entry name" value="AMP_BINDING"/>
    <property type="match status" value="2"/>
</dbReference>
<evidence type="ECO:0000256" key="4">
    <source>
        <dbReference type="SAM" id="MobiDB-lite"/>
    </source>
</evidence>
<reference evidence="6 7" key="1">
    <citation type="journal article" date="2021" name="Front. Microbiol.">
        <title>Bacterial Transformation of Aromatic Monomers in Softwood Black Liquor.</title>
        <authorList>
            <person name="Navas L.E."/>
            <person name="Dexter G."/>
            <person name="Liu J."/>
            <person name="Levy-Booth D."/>
            <person name="Cho M."/>
            <person name="Jang S.K."/>
            <person name="Mansfield S.D."/>
            <person name="Renneckar S."/>
            <person name="Mohn W.W."/>
            <person name="Eltis L.D."/>
        </authorList>
    </citation>
    <scope>NUCLEOTIDE SEQUENCE [LARGE SCALE GENOMIC DNA]</scope>
    <source>
        <strain evidence="6 7">GD02</strain>
    </source>
</reference>
<dbReference type="GO" id="GO:0005829">
    <property type="term" value="C:cytosol"/>
    <property type="evidence" value="ECO:0007669"/>
    <property type="project" value="TreeGrafter"/>
</dbReference>
<dbReference type="PANTHER" id="PTHR45527">
    <property type="entry name" value="NONRIBOSOMAL PEPTIDE SYNTHETASE"/>
    <property type="match status" value="1"/>
</dbReference>
<dbReference type="SUPFAM" id="SSF47336">
    <property type="entry name" value="ACP-like"/>
    <property type="match status" value="2"/>
</dbReference>
<proteinExistence type="predicted"/>
<dbReference type="CDD" id="cd19540">
    <property type="entry name" value="LCL_NRPS-like"/>
    <property type="match status" value="1"/>
</dbReference>
<dbReference type="InterPro" id="IPR006162">
    <property type="entry name" value="Ppantetheine_attach_site"/>
</dbReference>
<evidence type="ECO:0000256" key="3">
    <source>
        <dbReference type="ARBA" id="ARBA00022553"/>
    </source>
</evidence>
<dbReference type="FunFam" id="3.40.50.12780:FF:000012">
    <property type="entry name" value="Non-ribosomal peptide synthetase"/>
    <property type="match status" value="1"/>
</dbReference>
<dbReference type="FunFam" id="3.30.300.30:FF:000010">
    <property type="entry name" value="Enterobactin synthetase component F"/>
    <property type="match status" value="1"/>
</dbReference>
<dbReference type="Gene3D" id="3.30.300.30">
    <property type="match status" value="2"/>
</dbReference>